<evidence type="ECO:0000313" key="1">
    <source>
        <dbReference type="EMBL" id="MFF8279563.1"/>
    </source>
</evidence>
<keyword evidence="2" id="KW-1185">Reference proteome</keyword>
<protein>
    <submittedName>
        <fullName evidence="1">Uncharacterized protein</fullName>
    </submittedName>
</protein>
<dbReference type="Proteomes" id="UP001603013">
    <property type="component" value="Unassembled WGS sequence"/>
</dbReference>
<comment type="caution">
    <text evidence="1">The sequence shown here is derived from an EMBL/GenBank/DDBJ whole genome shotgun (WGS) entry which is preliminary data.</text>
</comment>
<dbReference type="EMBL" id="JBIBSM010000016">
    <property type="protein sequence ID" value="MFF8279563.1"/>
    <property type="molecule type" value="Genomic_DNA"/>
</dbReference>
<gene>
    <name evidence="1" type="ORF">ACF05T_26155</name>
</gene>
<name>A0ABW6YI71_9ACTN</name>
<organism evidence="1 2">
    <name type="scientific">Streptomyces lateritius</name>
    <dbReference type="NCBI Taxonomy" id="67313"/>
    <lineage>
        <taxon>Bacteria</taxon>
        <taxon>Bacillati</taxon>
        <taxon>Actinomycetota</taxon>
        <taxon>Actinomycetes</taxon>
        <taxon>Kitasatosporales</taxon>
        <taxon>Streptomycetaceae</taxon>
        <taxon>Streptomyces</taxon>
    </lineage>
</organism>
<proteinExistence type="predicted"/>
<dbReference type="RefSeq" id="WP_391936508.1">
    <property type="nucleotide sequence ID" value="NZ_JBIBSM010000016.1"/>
</dbReference>
<accession>A0ABW6YI71</accession>
<evidence type="ECO:0000313" key="2">
    <source>
        <dbReference type="Proteomes" id="UP001603013"/>
    </source>
</evidence>
<sequence length="280" mass="29944">MTVEVRLTTPDRLDEVLGLPVDAVSIGQEGCAAKLPEVNTLRQALDRIRQAGLRAGVVLPAAWQRTSTRLVDLARDLAEQGPLTMTVNDFGTAAALTDTGSELAAGLALMPGRPHDAAQAPRGPLEEPVFEEAYLHELAVFGITALESEAAAAVPEKSGLSVRRLLDVTPLAWARSCPTARHHQLAPPDCANACDRPTDMVATHRWQLGHGHREPIPVADRPAQLPLTVYGNAVYAGTPTTAQPAGDVIIDARFYTPEQLAARVTSPRRPVSTAFRSFHG</sequence>
<reference evidence="1 2" key="1">
    <citation type="submission" date="2024-10" db="EMBL/GenBank/DDBJ databases">
        <title>The Natural Products Discovery Center: Release of the First 8490 Sequenced Strains for Exploring Actinobacteria Biosynthetic Diversity.</title>
        <authorList>
            <person name="Kalkreuter E."/>
            <person name="Kautsar S.A."/>
            <person name="Yang D."/>
            <person name="Bader C.D."/>
            <person name="Teijaro C.N."/>
            <person name="Fluegel L."/>
            <person name="Davis C.M."/>
            <person name="Simpson J.R."/>
            <person name="Lauterbach L."/>
            <person name="Steele A.D."/>
            <person name="Gui C."/>
            <person name="Meng S."/>
            <person name="Li G."/>
            <person name="Viehrig K."/>
            <person name="Ye F."/>
            <person name="Su P."/>
            <person name="Kiefer A.F."/>
            <person name="Nichols A."/>
            <person name="Cepeda A.J."/>
            <person name="Yan W."/>
            <person name="Fan B."/>
            <person name="Jiang Y."/>
            <person name="Adhikari A."/>
            <person name="Zheng C.-J."/>
            <person name="Schuster L."/>
            <person name="Cowan T.M."/>
            <person name="Smanski M.J."/>
            <person name="Chevrette M.G."/>
            <person name="De Carvalho L.P.S."/>
            <person name="Shen B."/>
        </authorList>
    </citation>
    <scope>NUCLEOTIDE SEQUENCE [LARGE SCALE GENOMIC DNA]</scope>
    <source>
        <strain evidence="1 2">NPDC015755</strain>
    </source>
</reference>